<feature type="compositionally biased region" description="Low complexity" evidence="2">
    <location>
        <begin position="828"/>
        <end position="838"/>
    </location>
</feature>
<evidence type="ECO:0000313" key="5">
    <source>
        <dbReference type="Proteomes" id="UP000041254"/>
    </source>
</evidence>
<comment type="subcellular location">
    <subcellularLocation>
        <location evidence="1">Nucleus</location>
    </subcellularLocation>
</comment>
<proteinExistence type="inferred from homology"/>
<dbReference type="SUPFAM" id="SSF48371">
    <property type="entry name" value="ARM repeat"/>
    <property type="match status" value="1"/>
</dbReference>
<feature type="region of interest" description="Disordered" evidence="2">
    <location>
        <begin position="86"/>
        <end position="158"/>
    </location>
</feature>
<comment type="similarity">
    <text evidence="1">Belongs to the SCC2/Nipped-B family.</text>
</comment>
<feature type="region of interest" description="Disordered" evidence="2">
    <location>
        <begin position="1880"/>
        <end position="1911"/>
    </location>
</feature>
<dbReference type="STRING" id="1169540.A0A0G4EX91"/>
<feature type="region of interest" description="Disordered" evidence="2">
    <location>
        <begin position="1"/>
        <end position="25"/>
    </location>
</feature>
<reference evidence="4 5" key="1">
    <citation type="submission" date="2014-11" db="EMBL/GenBank/DDBJ databases">
        <authorList>
            <person name="Zhu J."/>
            <person name="Qi W."/>
            <person name="Song R."/>
        </authorList>
    </citation>
    <scope>NUCLEOTIDE SEQUENCE [LARGE SCALE GENOMIC DNA]</scope>
</reference>
<feature type="compositionally biased region" description="Low complexity" evidence="2">
    <location>
        <begin position="1581"/>
        <end position="1597"/>
    </location>
</feature>
<feature type="region of interest" description="Disordered" evidence="2">
    <location>
        <begin position="784"/>
        <end position="838"/>
    </location>
</feature>
<feature type="compositionally biased region" description="Polar residues" evidence="2">
    <location>
        <begin position="1880"/>
        <end position="1889"/>
    </location>
</feature>
<keyword evidence="1" id="KW-0677">Repeat</keyword>
<feature type="region of interest" description="Disordered" evidence="2">
    <location>
        <begin position="2049"/>
        <end position="2158"/>
    </location>
</feature>
<feature type="compositionally biased region" description="Low complexity" evidence="2">
    <location>
        <begin position="703"/>
        <end position="726"/>
    </location>
</feature>
<feature type="compositionally biased region" description="Pro residues" evidence="2">
    <location>
        <begin position="86"/>
        <end position="96"/>
    </location>
</feature>
<feature type="compositionally biased region" description="Low complexity" evidence="2">
    <location>
        <begin position="1559"/>
        <end position="1571"/>
    </location>
</feature>
<dbReference type="GO" id="GO:0061775">
    <property type="term" value="F:cohesin loader activity"/>
    <property type="evidence" value="ECO:0007669"/>
    <property type="project" value="InterPro"/>
</dbReference>
<feature type="compositionally biased region" description="Low complexity" evidence="2">
    <location>
        <begin position="1012"/>
        <end position="1028"/>
    </location>
</feature>
<dbReference type="PANTHER" id="PTHR21704">
    <property type="entry name" value="NIPPED-B-LIKE PROTEIN DELANGIN SCC2-RELATED"/>
    <property type="match status" value="1"/>
</dbReference>
<evidence type="ECO:0000256" key="1">
    <source>
        <dbReference type="RuleBase" id="RU364107"/>
    </source>
</evidence>
<dbReference type="GO" id="GO:0071169">
    <property type="term" value="P:establishment of protein localization to chromatin"/>
    <property type="evidence" value="ECO:0007669"/>
    <property type="project" value="TreeGrafter"/>
</dbReference>
<evidence type="ECO:0000259" key="3">
    <source>
        <dbReference type="Pfam" id="PF12830"/>
    </source>
</evidence>
<gene>
    <name evidence="4" type="ORF">Vbra_13878</name>
</gene>
<feature type="compositionally biased region" description="Basic residues" evidence="2">
    <location>
        <begin position="2056"/>
        <end position="2069"/>
    </location>
</feature>
<evidence type="ECO:0000256" key="2">
    <source>
        <dbReference type="SAM" id="MobiDB-lite"/>
    </source>
</evidence>
<feature type="region of interest" description="Disordered" evidence="2">
    <location>
        <begin position="1391"/>
        <end position="1418"/>
    </location>
</feature>
<dbReference type="GO" id="GO:0090694">
    <property type="term" value="C:Scc2-Scc4 cohesin loading complex"/>
    <property type="evidence" value="ECO:0007669"/>
    <property type="project" value="TreeGrafter"/>
</dbReference>
<feature type="region of interest" description="Disordered" evidence="2">
    <location>
        <begin position="1791"/>
        <end position="1825"/>
    </location>
</feature>
<dbReference type="PANTHER" id="PTHR21704:SF18">
    <property type="entry name" value="NIPPED-B-LIKE PROTEIN"/>
    <property type="match status" value="1"/>
</dbReference>
<feature type="compositionally biased region" description="Basic residues" evidence="2">
    <location>
        <begin position="2093"/>
        <end position="2105"/>
    </location>
</feature>
<dbReference type="OrthoDB" id="418242at2759"/>
<dbReference type="InParanoid" id="A0A0G4EX91"/>
<dbReference type="Pfam" id="PF12830">
    <property type="entry name" value="Nipped-B_C"/>
    <property type="match status" value="1"/>
</dbReference>
<accession>A0A0G4EX91</accession>
<feature type="region of interest" description="Disordered" evidence="2">
    <location>
        <begin position="1553"/>
        <end position="1597"/>
    </location>
</feature>
<dbReference type="GO" id="GO:0034087">
    <property type="term" value="P:establishment of mitotic sister chromatid cohesion"/>
    <property type="evidence" value="ECO:0007669"/>
    <property type="project" value="TreeGrafter"/>
</dbReference>
<feature type="compositionally biased region" description="Low complexity" evidence="2">
    <location>
        <begin position="122"/>
        <end position="132"/>
    </location>
</feature>
<feature type="region of interest" description="Disordered" evidence="2">
    <location>
        <begin position="1012"/>
        <end position="1038"/>
    </location>
</feature>
<evidence type="ECO:0000313" key="4">
    <source>
        <dbReference type="EMBL" id="CEM03413.1"/>
    </source>
</evidence>
<feature type="compositionally biased region" description="Low complexity" evidence="2">
    <location>
        <begin position="1395"/>
        <end position="1410"/>
    </location>
</feature>
<organism evidence="4 5">
    <name type="scientific">Vitrella brassicaformis (strain CCMP3155)</name>
    <dbReference type="NCBI Taxonomy" id="1169540"/>
    <lineage>
        <taxon>Eukaryota</taxon>
        <taxon>Sar</taxon>
        <taxon>Alveolata</taxon>
        <taxon>Colpodellida</taxon>
        <taxon>Vitrellaceae</taxon>
        <taxon>Vitrella</taxon>
    </lineage>
</organism>
<dbReference type="GO" id="GO:0140588">
    <property type="term" value="P:chromatin looping"/>
    <property type="evidence" value="ECO:0007669"/>
    <property type="project" value="InterPro"/>
</dbReference>
<name>A0A0G4EX91_VITBC</name>
<keyword evidence="1" id="KW-0131">Cell cycle</keyword>
<dbReference type="Gene3D" id="1.25.10.10">
    <property type="entry name" value="Leucine-rich Repeat Variant"/>
    <property type="match status" value="1"/>
</dbReference>
<dbReference type="InterPro" id="IPR033031">
    <property type="entry name" value="Scc2/Nipped-B"/>
</dbReference>
<keyword evidence="1" id="KW-0539">Nucleus</keyword>
<dbReference type="GO" id="GO:0003682">
    <property type="term" value="F:chromatin binding"/>
    <property type="evidence" value="ECO:0007669"/>
    <property type="project" value="TreeGrafter"/>
</dbReference>
<sequence>MSSRRFELLTTGSILGGGRSGPHNDPLLHDPNPAPTANRMNFSWTAEEWQEMREQLVNKGYPSEQVDPIVSRQDLRSFIDMVSVPLPQPHPIPHPSLPHTENTHLASAPRSPDARAAHAHSHAVAPAASVAAPGGGGAGAPASTAQPLVGVGEEDEDGEEDCMMVVMRTEDLDMAPNSDIDILEEVKQFAALLKQKLSTSPGPQGYIALDTTVFELASKVRRYRAMMHDNRVTQTLANQLSELVKDFGGILKTAATLKPAVNLTDAVRKSVATKDGTAAWKSKDFLAAADNDIRCLNASLAYLRCYLEGTLIPGLTSSVAKEDLEASAVQLLKVHSRTTIPSAVDTVDKFGKPVQVNLNKILSQASVNVLVERLIHVLKRLHERLCVAPPNDVIKHQLITACLDLAFMSEAKEAVAPYAIDIIVTICCRFRDLRHSLFRDAAAKIADVPMTGKLGGSRRRGQCDPDRDLSRHAKVMMRLAHSVCGQADRSEQFHAEAKRRKDLLLDKARDMRAAANELASHIYHTCVLRCDSGEHRSIAENLLLDFCDACLSPMWPSAPAFVKWFCAMLFQHEREVVQQNDHRGHEDGKRAVVREFCVHLKGKAVGRLTKILSGGVMLANPLDLPKLPPHAGIDTDCDPSFLRRQATAMFKSSQLHQPWGQSAVQADTGFISADLALRLFLLEFVDNQKPREQPQDLSAFQRPLPLNQTPQQPQTDAPAAAAAAAAGAGGGGENKKSKKKGRPSAGQSPNPTSDDSTPAYMLTNEHPYYVRCALVCFCMDEDQPKQNKQTGARSRRESHHTNPASEDGGQDGNNTNQQQQPKDGEAVSSSATATSASATSERSVLERWYFTEWATSAVRGGRSAEGYQPMPKGIRLYWKYIYSRAVSNIPRNLVNEILKHLDNRAQPTLKRAAIGALLDIVTDNPALITDSYYEQWIVNAVEVGIEDSAARVRDRALQLLEKVVFRHKGDIHFDCGTERSASMSTMRQDTTTLTEDAMDDPGLHAAAAAAAAAAADDDNGSNSNSNSDTARAGQEQSDTIMKTVQRLAEALVTRVDDPSPLVRAKAIKILSEFCLNNPAHDKVCSLAANKFLDRVTTSDETESVQDKILDIFYQLWFDQGRSAGSASDRACIIFMDINMKAATAMDGATESFLDRLFKRATSKRTNRRDRSAMLAPWTSRILNSFLSSQDGARNDTRETVTRRLACLKCLHILSAYTPTAIGENVKYFTPYLTLNKDKVAINPSQGMLVTIVLNIISAVLPAMDTPASLKSTLTKAQDDILKLATYSDSIAGIIKENTPSYLIKAARTCIAAVVQHVTYDYKKCIEPLLVHGVAYLAWLRKKFSESRGQARAREHIVIAHRVAMALGSLLAALPLDKIILSADDLCKDADDGTTSPTPSVRSKGSSSSTKATAHVKNYPRGTRREQAITIESLTHGVNTMIAQLPASSKWEESIGGEFLEYVNGLLLDVFDIIRLNKFQTCEAVALGGILKSCGEFYATHRQFVNSTRLKDAITFSLDQSRPIALQTNALEMLSSLLQKFEKLAVENLGSKEAHNKPASLSDGGLLSLRGAHPADHPHPTPTTATAAASMPTATDSAAPLSHHLPAILAIVRGVRLAAPASANSENGGGGERNDRRRKLSPEEGLCCEALKVVQQLQRQGLINPHEIVAPMFCLYFCDEGDVRGPAVRIIKDLTDRDPNIIVNRLEDCLRESFLAIHRNFAGKLELFQPPDMRVIEPVARVYKERCQKTKKSRERILRNLCHQMEKCSDRSFLESFATTIAEANLSPPPAFHSLLVDQPQPANPPADTDEQPNGDGHEHHQPMDVDSGFPASMYFTLTYLQYVASILGSLMLEFESEALVLVTELNSLISSQGCLLPTCDNDTPTSQGQDAAMSPVDGDPDNGQPAAAAAAASASAAGGSSVRRVRVDGVMAMTGKEKLGGCCVCAAAGVLKTSIRHKYGITDQKISDYQSAEGGGREKEKPKWTYAVDEATTNVFSPSTFQSLTLNLLKAYHNDHIDTNIVEEWVRENLGKESVDVSISRMEQQLLQELEDQHHPHGKRGGRGRRTTRAGRGGRGGGRGRKGGADNAPANKPKTRGVKRKRKYGLSHSDNSDMDEGGRGGSDSEEEYECIEVKGRGKRGGRGRGRPRGARGGRARKE</sequence>
<dbReference type="InterPro" id="IPR016024">
    <property type="entry name" value="ARM-type_fold"/>
</dbReference>
<dbReference type="EMBL" id="CDMY01000340">
    <property type="protein sequence ID" value="CEM03413.1"/>
    <property type="molecule type" value="Genomic_DNA"/>
</dbReference>
<dbReference type="VEuPathDB" id="CryptoDB:Vbra_13878"/>
<feature type="region of interest" description="Disordered" evidence="2">
    <location>
        <begin position="703"/>
        <end position="760"/>
    </location>
</feature>
<protein>
    <recommendedName>
        <fullName evidence="1">Sister chromatid cohesion protein</fullName>
    </recommendedName>
</protein>
<feature type="domain" description="Sister chromatid cohesion C-terminal" evidence="3">
    <location>
        <begin position="1639"/>
        <end position="1766"/>
    </location>
</feature>
<dbReference type="Proteomes" id="UP000041254">
    <property type="component" value="Unassembled WGS sequence"/>
</dbReference>
<feature type="compositionally biased region" description="Polar residues" evidence="2">
    <location>
        <begin position="745"/>
        <end position="756"/>
    </location>
</feature>
<dbReference type="GO" id="GO:1990414">
    <property type="term" value="P:replication-born double-strand break repair via sister chromatid exchange"/>
    <property type="evidence" value="ECO:0007669"/>
    <property type="project" value="TreeGrafter"/>
</dbReference>
<dbReference type="InterPro" id="IPR011989">
    <property type="entry name" value="ARM-like"/>
</dbReference>
<feature type="compositionally biased region" description="Basic residues" evidence="2">
    <location>
        <begin position="2136"/>
        <end position="2158"/>
    </location>
</feature>
<keyword evidence="5" id="KW-1185">Reference proteome</keyword>
<dbReference type="InterPro" id="IPR024986">
    <property type="entry name" value="Nipped-B_C"/>
</dbReference>
<dbReference type="GO" id="GO:0010468">
    <property type="term" value="P:regulation of gene expression"/>
    <property type="evidence" value="ECO:0007669"/>
    <property type="project" value="InterPro"/>
</dbReference>